<reference evidence="1 2" key="1">
    <citation type="journal article" date="2023" name="Life. Sci Alliance">
        <title>Evolutionary insights into 3D genome organization and epigenetic landscape of Vigna mungo.</title>
        <authorList>
            <person name="Junaid A."/>
            <person name="Singh B."/>
            <person name="Bhatia S."/>
        </authorList>
    </citation>
    <scope>NUCLEOTIDE SEQUENCE [LARGE SCALE GENOMIC DNA]</scope>
    <source>
        <strain evidence="1">Urdbean</strain>
    </source>
</reference>
<keyword evidence="2" id="KW-1185">Reference proteome</keyword>
<accession>A0AAQ3N730</accession>
<protein>
    <submittedName>
        <fullName evidence="1">Uncharacterized protein</fullName>
    </submittedName>
</protein>
<organism evidence="1 2">
    <name type="scientific">Vigna mungo</name>
    <name type="common">Black gram</name>
    <name type="synonym">Phaseolus mungo</name>
    <dbReference type="NCBI Taxonomy" id="3915"/>
    <lineage>
        <taxon>Eukaryota</taxon>
        <taxon>Viridiplantae</taxon>
        <taxon>Streptophyta</taxon>
        <taxon>Embryophyta</taxon>
        <taxon>Tracheophyta</taxon>
        <taxon>Spermatophyta</taxon>
        <taxon>Magnoliopsida</taxon>
        <taxon>eudicotyledons</taxon>
        <taxon>Gunneridae</taxon>
        <taxon>Pentapetalae</taxon>
        <taxon>rosids</taxon>
        <taxon>fabids</taxon>
        <taxon>Fabales</taxon>
        <taxon>Fabaceae</taxon>
        <taxon>Papilionoideae</taxon>
        <taxon>50 kb inversion clade</taxon>
        <taxon>NPAAA clade</taxon>
        <taxon>indigoferoid/millettioid clade</taxon>
        <taxon>Phaseoleae</taxon>
        <taxon>Vigna</taxon>
    </lineage>
</organism>
<dbReference type="Proteomes" id="UP001374535">
    <property type="component" value="Chromosome 7"/>
</dbReference>
<evidence type="ECO:0000313" key="2">
    <source>
        <dbReference type="Proteomes" id="UP001374535"/>
    </source>
</evidence>
<dbReference type="EMBL" id="CP144694">
    <property type="protein sequence ID" value="WVZ03697.1"/>
    <property type="molecule type" value="Genomic_DNA"/>
</dbReference>
<name>A0AAQ3N730_VIGMU</name>
<proteinExistence type="predicted"/>
<sequence>MNHVRTLIGNFTRHTPTLLNSPQHFQHGHKQLIIDLHCHNKKLYSNIVITKFNKFIIHDNSYLNYTIILLNTELWEKKNHTETQYNSNSNTNNHIYVNIVSLMTDSIQINVSEKKVRRD</sequence>
<evidence type="ECO:0000313" key="1">
    <source>
        <dbReference type="EMBL" id="WVZ03697.1"/>
    </source>
</evidence>
<gene>
    <name evidence="1" type="ORF">V8G54_024503</name>
</gene>
<dbReference type="AlphaFoldDB" id="A0AAQ3N730"/>